<dbReference type="EMBL" id="BARS01032907">
    <property type="protein sequence ID" value="GAG19852.1"/>
    <property type="molecule type" value="Genomic_DNA"/>
</dbReference>
<reference evidence="1" key="1">
    <citation type="journal article" date="2014" name="Front. Microbiol.">
        <title>High frequency of phylogenetically diverse reductive dehalogenase-homologous genes in deep subseafloor sedimentary metagenomes.</title>
        <authorList>
            <person name="Kawai M."/>
            <person name="Futagami T."/>
            <person name="Toyoda A."/>
            <person name="Takaki Y."/>
            <person name="Nishi S."/>
            <person name="Hori S."/>
            <person name="Arai W."/>
            <person name="Tsubouchi T."/>
            <person name="Morono Y."/>
            <person name="Uchiyama I."/>
            <person name="Ito T."/>
            <person name="Fujiyama A."/>
            <person name="Inagaki F."/>
            <person name="Takami H."/>
        </authorList>
    </citation>
    <scope>NUCLEOTIDE SEQUENCE</scope>
    <source>
        <strain evidence="1">Expedition CK06-06</strain>
    </source>
</reference>
<name>X0W9E3_9ZZZZ</name>
<comment type="caution">
    <text evidence="1">The sequence shown here is derived from an EMBL/GenBank/DDBJ whole genome shotgun (WGS) entry which is preliminary data.</text>
</comment>
<organism evidence="1">
    <name type="scientific">marine sediment metagenome</name>
    <dbReference type="NCBI Taxonomy" id="412755"/>
    <lineage>
        <taxon>unclassified sequences</taxon>
        <taxon>metagenomes</taxon>
        <taxon>ecological metagenomes</taxon>
    </lineage>
</organism>
<protein>
    <submittedName>
        <fullName evidence="1">Uncharacterized protein</fullName>
    </submittedName>
</protein>
<evidence type="ECO:0000313" key="1">
    <source>
        <dbReference type="EMBL" id="GAG19852.1"/>
    </source>
</evidence>
<feature type="non-terminal residue" evidence="1">
    <location>
        <position position="130"/>
    </location>
</feature>
<gene>
    <name evidence="1" type="ORF">S01H1_51023</name>
</gene>
<dbReference type="AlphaFoldDB" id="X0W9E3"/>
<accession>X0W9E3</accession>
<proteinExistence type="predicted"/>
<sequence length="130" mass="14690">MTQEYFDALVPNYAMEVPGEKDPETSRRLLYMFKVAINGKACVLNNASTDPNTPIAISPEFVTKFGYTFEEFAALEPADFFHEDSLPVAMIHSANNLAAPFIARCKHKNESYAYFKIQGLTVTVDDINWR</sequence>